<reference evidence="2 3" key="1">
    <citation type="submission" date="2018-11" db="EMBL/GenBank/DDBJ databases">
        <title>Parancylomarina longa gen. nov., sp. nov., isolated from sediments of southern Okinawa.</title>
        <authorList>
            <person name="Fu T."/>
        </authorList>
    </citation>
    <scope>NUCLEOTIDE SEQUENCE [LARGE SCALE GENOMIC DNA]</scope>
    <source>
        <strain evidence="2 3">T3-2 S1-C</strain>
    </source>
</reference>
<dbReference type="AlphaFoldDB" id="A0A434AVN2"/>
<protein>
    <recommendedName>
        <fullName evidence="4">Yip1 domain-containing protein</fullName>
    </recommendedName>
</protein>
<sequence>MKQTLSNLLNTIIHLQNLLFTPQKEWERIAAENLGIKQIFLKFTFPLITICSLISFTGVLIRQQGIGIGVSMFFVSLFSLLAGIYTSAKFIEWLLPNFQLQIQSEIIFQLVIYSASIFCLFHGASKLFATYSFLRQICLLTELYFIRVLWIGTGSLLSIPNNKRPGFTIMSSILVIVLPLIFERMFSILFKLPITI</sequence>
<evidence type="ECO:0008006" key="4">
    <source>
        <dbReference type="Google" id="ProtNLM"/>
    </source>
</evidence>
<feature type="transmembrane region" description="Helical" evidence="1">
    <location>
        <begin position="137"/>
        <end position="159"/>
    </location>
</feature>
<keyword evidence="1" id="KW-0812">Transmembrane</keyword>
<proteinExistence type="predicted"/>
<keyword evidence="1" id="KW-1133">Transmembrane helix</keyword>
<feature type="transmembrane region" description="Helical" evidence="1">
    <location>
        <begin position="43"/>
        <end position="61"/>
    </location>
</feature>
<keyword evidence="3" id="KW-1185">Reference proteome</keyword>
<accession>A0A434AVN2</accession>
<feature type="transmembrane region" description="Helical" evidence="1">
    <location>
        <begin position="106"/>
        <end position="125"/>
    </location>
</feature>
<organism evidence="2 3">
    <name type="scientific">Ancylomarina longa</name>
    <dbReference type="NCBI Taxonomy" id="2487017"/>
    <lineage>
        <taxon>Bacteria</taxon>
        <taxon>Pseudomonadati</taxon>
        <taxon>Bacteroidota</taxon>
        <taxon>Bacteroidia</taxon>
        <taxon>Marinilabiliales</taxon>
        <taxon>Marinifilaceae</taxon>
        <taxon>Ancylomarina</taxon>
    </lineage>
</organism>
<dbReference type="OrthoDB" id="1120264at2"/>
<feature type="transmembrane region" description="Helical" evidence="1">
    <location>
        <begin position="68"/>
        <end position="86"/>
    </location>
</feature>
<dbReference type="Proteomes" id="UP000282985">
    <property type="component" value="Unassembled WGS sequence"/>
</dbReference>
<evidence type="ECO:0000313" key="2">
    <source>
        <dbReference type="EMBL" id="RUT78518.1"/>
    </source>
</evidence>
<comment type="caution">
    <text evidence="2">The sequence shown here is derived from an EMBL/GenBank/DDBJ whole genome shotgun (WGS) entry which is preliminary data.</text>
</comment>
<evidence type="ECO:0000313" key="3">
    <source>
        <dbReference type="Proteomes" id="UP000282985"/>
    </source>
</evidence>
<dbReference type="RefSeq" id="WP_127343474.1">
    <property type="nucleotide sequence ID" value="NZ_RJJX01000008.1"/>
</dbReference>
<evidence type="ECO:0000256" key="1">
    <source>
        <dbReference type="SAM" id="Phobius"/>
    </source>
</evidence>
<dbReference type="EMBL" id="RJJX01000008">
    <property type="protein sequence ID" value="RUT78518.1"/>
    <property type="molecule type" value="Genomic_DNA"/>
</dbReference>
<name>A0A434AVN2_9BACT</name>
<gene>
    <name evidence="2" type="ORF">DLK05_08065</name>
</gene>
<keyword evidence="1" id="KW-0472">Membrane</keyword>
<feature type="transmembrane region" description="Helical" evidence="1">
    <location>
        <begin position="165"/>
        <end position="182"/>
    </location>
</feature>